<accession>A0AA89CD34</accession>
<feature type="repeat" description="ANK" evidence="3">
    <location>
        <begin position="53"/>
        <end position="85"/>
    </location>
</feature>
<dbReference type="Proteomes" id="UP001186944">
    <property type="component" value="Unassembled WGS sequence"/>
</dbReference>
<dbReference type="GO" id="GO:0005829">
    <property type="term" value="C:cytosol"/>
    <property type="evidence" value="ECO:0007669"/>
    <property type="project" value="TreeGrafter"/>
</dbReference>
<sequence>MAPLPVTQPMAQMTAPMAQLPGTQPMAAVSQPITTSTGSFVIVPGPPTTAINSTPTPLYLAVAANQAQMVQMFVERNANPDSMAQAISADGKSMEVKAPLHVAASNGAEYLDTLQELLKSKDLSLNIVNSEGHTALHCAVLNHGRPTRGNNTTVNSLPIIEVLIKAGIEANSQAKKSGKTPLMYAIERRDYNLVESMLRLFDHSKLRSIIQSQTFDGSSCLKIAEGLKGEYKSEDWHKLWNLLNSAYQGQIMNNVLYNRTY</sequence>
<dbReference type="SUPFAM" id="SSF48403">
    <property type="entry name" value="Ankyrin repeat"/>
    <property type="match status" value="1"/>
</dbReference>
<name>A0AA89CD34_PINIB</name>
<evidence type="ECO:0000256" key="1">
    <source>
        <dbReference type="ARBA" id="ARBA00022737"/>
    </source>
</evidence>
<dbReference type="GO" id="GO:0071356">
    <property type="term" value="P:cellular response to tumor necrosis factor"/>
    <property type="evidence" value="ECO:0007669"/>
    <property type="project" value="TreeGrafter"/>
</dbReference>
<keyword evidence="5" id="KW-1185">Reference proteome</keyword>
<reference evidence="4" key="1">
    <citation type="submission" date="2019-08" db="EMBL/GenBank/DDBJ databases">
        <title>The improved chromosome-level genome for the pearl oyster Pinctada fucata martensii using PacBio sequencing and Hi-C.</title>
        <authorList>
            <person name="Zheng Z."/>
        </authorList>
    </citation>
    <scope>NUCLEOTIDE SEQUENCE</scope>
    <source>
        <strain evidence="4">ZZ-2019</strain>
        <tissue evidence="4">Adductor muscle</tissue>
    </source>
</reference>
<dbReference type="InterPro" id="IPR051070">
    <property type="entry name" value="NF-kappa-B_inhibitor"/>
</dbReference>
<dbReference type="EMBL" id="VSWD01000002">
    <property type="protein sequence ID" value="KAK3106923.1"/>
    <property type="molecule type" value="Genomic_DNA"/>
</dbReference>
<evidence type="ECO:0000256" key="2">
    <source>
        <dbReference type="ARBA" id="ARBA00023043"/>
    </source>
</evidence>
<evidence type="ECO:0000313" key="5">
    <source>
        <dbReference type="Proteomes" id="UP001186944"/>
    </source>
</evidence>
<evidence type="ECO:0000256" key="3">
    <source>
        <dbReference type="PROSITE-ProRule" id="PRU00023"/>
    </source>
</evidence>
<protein>
    <submittedName>
        <fullName evidence="4">Uncharacterized protein</fullName>
    </submittedName>
</protein>
<dbReference type="Pfam" id="PF00023">
    <property type="entry name" value="Ank"/>
    <property type="match status" value="1"/>
</dbReference>
<keyword evidence="2 3" id="KW-0040">ANK repeat</keyword>
<gene>
    <name evidence="4" type="ORF">FSP39_003072</name>
</gene>
<dbReference type="GO" id="GO:0051059">
    <property type="term" value="F:NF-kappaB binding"/>
    <property type="evidence" value="ECO:0007669"/>
    <property type="project" value="TreeGrafter"/>
</dbReference>
<comment type="caution">
    <text evidence="4">The sequence shown here is derived from an EMBL/GenBank/DDBJ whole genome shotgun (WGS) entry which is preliminary data.</text>
</comment>
<organism evidence="4 5">
    <name type="scientific">Pinctada imbricata</name>
    <name type="common">Atlantic pearl-oyster</name>
    <name type="synonym">Pinctada martensii</name>
    <dbReference type="NCBI Taxonomy" id="66713"/>
    <lineage>
        <taxon>Eukaryota</taxon>
        <taxon>Metazoa</taxon>
        <taxon>Spiralia</taxon>
        <taxon>Lophotrochozoa</taxon>
        <taxon>Mollusca</taxon>
        <taxon>Bivalvia</taxon>
        <taxon>Autobranchia</taxon>
        <taxon>Pteriomorphia</taxon>
        <taxon>Pterioida</taxon>
        <taxon>Pterioidea</taxon>
        <taxon>Pteriidae</taxon>
        <taxon>Pinctada</taxon>
    </lineage>
</organism>
<dbReference type="InterPro" id="IPR036770">
    <property type="entry name" value="Ankyrin_rpt-contain_sf"/>
</dbReference>
<proteinExistence type="predicted"/>
<dbReference type="PANTHER" id="PTHR46680:SF3">
    <property type="entry name" value="NF-KAPPA-B INHIBITOR CACTUS"/>
    <property type="match status" value="1"/>
</dbReference>
<dbReference type="SMART" id="SM00248">
    <property type="entry name" value="ANK"/>
    <property type="match status" value="4"/>
</dbReference>
<dbReference type="InterPro" id="IPR002110">
    <property type="entry name" value="Ankyrin_rpt"/>
</dbReference>
<evidence type="ECO:0000313" key="4">
    <source>
        <dbReference type="EMBL" id="KAK3106923.1"/>
    </source>
</evidence>
<dbReference type="PANTHER" id="PTHR46680">
    <property type="entry name" value="NF-KAPPA-B INHIBITOR ALPHA"/>
    <property type="match status" value="1"/>
</dbReference>
<dbReference type="Gene3D" id="1.25.40.20">
    <property type="entry name" value="Ankyrin repeat-containing domain"/>
    <property type="match status" value="1"/>
</dbReference>
<dbReference type="AlphaFoldDB" id="A0AA89CD34"/>
<keyword evidence="1" id="KW-0677">Repeat</keyword>
<dbReference type="PROSITE" id="PS50088">
    <property type="entry name" value="ANK_REPEAT"/>
    <property type="match status" value="1"/>
</dbReference>
<dbReference type="Pfam" id="PF12796">
    <property type="entry name" value="Ank_2"/>
    <property type="match status" value="1"/>
</dbReference>